<reference evidence="2" key="1">
    <citation type="submission" date="2021-06" db="EMBL/GenBank/DDBJ databases">
        <title>Parelaphostrongylus tenuis whole genome reference sequence.</title>
        <authorList>
            <person name="Garwood T.J."/>
            <person name="Larsen P.A."/>
            <person name="Fountain-Jones N.M."/>
            <person name="Garbe J.R."/>
            <person name="Macchietto M.G."/>
            <person name="Kania S.A."/>
            <person name="Gerhold R.W."/>
            <person name="Richards J.E."/>
            <person name="Wolf T.M."/>
        </authorList>
    </citation>
    <scope>NUCLEOTIDE SEQUENCE</scope>
    <source>
        <strain evidence="2">MNPRO001-30</strain>
        <tissue evidence="2">Meninges</tissue>
    </source>
</reference>
<evidence type="ECO:0000313" key="3">
    <source>
        <dbReference type="Proteomes" id="UP001196413"/>
    </source>
</evidence>
<proteinExistence type="predicted"/>
<gene>
    <name evidence="2" type="ORF">KIN20_038377</name>
</gene>
<name>A0AAD5MCR9_PARTN</name>
<dbReference type="Proteomes" id="UP001196413">
    <property type="component" value="Unassembled WGS sequence"/>
</dbReference>
<dbReference type="EMBL" id="JAHQIW010000207">
    <property type="protein sequence ID" value="KAJ1346687.1"/>
    <property type="molecule type" value="Genomic_DNA"/>
</dbReference>
<accession>A0AAD5MCR9</accession>
<feature type="region of interest" description="Disordered" evidence="1">
    <location>
        <begin position="1"/>
        <end position="76"/>
    </location>
</feature>
<feature type="compositionally biased region" description="Polar residues" evidence="1">
    <location>
        <begin position="39"/>
        <end position="64"/>
    </location>
</feature>
<organism evidence="2 3">
    <name type="scientific">Parelaphostrongylus tenuis</name>
    <name type="common">Meningeal worm</name>
    <dbReference type="NCBI Taxonomy" id="148309"/>
    <lineage>
        <taxon>Eukaryota</taxon>
        <taxon>Metazoa</taxon>
        <taxon>Ecdysozoa</taxon>
        <taxon>Nematoda</taxon>
        <taxon>Chromadorea</taxon>
        <taxon>Rhabditida</taxon>
        <taxon>Rhabditina</taxon>
        <taxon>Rhabditomorpha</taxon>
        <taxon>Strongyloidea</taxon>
        <taxon>Metastrongylidae</taxon>
        <taxon>Parelaphostrongylus</taxon>
    </lineage>
</organism>
<evidence type="ECO:0000313" key="2">
    <source>
        <dbReference type="EMBL" id="KAJ1346687.1"/>
    </source>
</evidence>
<keyword evidence="3" id="KW-1185">Reference proteome</keyword>
<sequence length="76" mass="8380">MARCGALRRQSQDTRRLQDGEEGANAVLKAAGRRPRNKLNATTGMRNGKNTENATYGRLDSSTKSGDRIANREKMT</sequence>
<feature type="compositionally biased region" description="Basic and acidic residues" evidence="1">
    <location>
        <begin position="65"/>
        <end position="76"/>
    </location>
</feature>
<comment type="caution">
    <text evidence="2">The sequence shown here is derived from an EMBL/GenBank/DDBJ whole genome shotgun (WGS) entry which is preliminary data.</text>
</comment>
<protein>
    <submittedName>
        <fullName evidence="2">Uncharacterized protein</fullName>
    </submittedName>
</protein>
<dbReference type="AlphaFoldDB" id="A0AAD5MCR9"/>
<feature type="compositionally biased region" description="Basic and acidic residues" evidence="1">
    <location>
        <begin position="10"/>
        <end position="19"/>
    </location>
</feature>
<evidence type="ECO:0000256" key="1">
    <source>
        <dbReference type="SAM" id="MobiDB-lite"/>
    </source>
</evidence>